<feature type="compositionally biased region" description="Low complexity" evidence="1">
    <location>
        <begin position="567"/>
        <end position="582"/>
    </location>
</feature>
<gene>
    <name evidence="3" type="ORF">RDWZM_009289</name>
</gene>
<organism evidence="3 4">
    <name type="scientific">Blomia tropicalis</name>
    <name type="common">Mite</name>
    <dbReference type="NCBI Taxonomy" id="40697"/>
    <lineage>
        <taxon>Eukaryota</taxon>
        <taxon>Metazoa</taxon>
        <taxon>Ecdysozoa</taxon>
        <taxon>Arthropoda</taxon>
        <taxon>Chelicerata</taxon>
        <taxon>Arachnida</taxon>
        <taxon>Acari</taxon>
        <taxon>Acariformes</taxon>
        <taxon>Sarcoptiformes</taxon>
        <taxon>Astigmata</taxon>
        <taxon>Glycyphagoidea</taxon>
        <taxon>Echimyopodidae</taxon>
        <taxon>Blomia</taxon>
    </lineage>
</organism>
<feature type="region of interest" description="Disordered" evidence="1">
    <location>
        <begin position="533"/>
        <end position="587"/>
    </location>
</feature>
<proteinExistence type="predicted"/>
<dbReference type="Gene3D" id="1.10.533.10">
    <property type="entry name" value="Death Domain, Fas"/>
    <property type="match status" value="1"/>
</dbReference>
<dbReference type="PANTHER" id="PTHR13265">
    <property type="entry name" value="THO COMPLEX SUBUNIT 1"/>
    <property type="match status" value="1"/>
</dbReference>
<dbReference type="EMBL" id="JAPWDV010000003">
    <property type="protein sequence ID" value="KAJ6218132.1"/>
    <property type="molecule type" value="Genomic_DNA"/>
</dbReference>
<dbReference type="GO" id="GO:0000445">
    <property type="term" value="C:THO complex part of transcription export complex"/>
    <property type="evidence" value="ECO:0007669"/>
    <property type="project" value="TreeGrafter"/>
</dbReference>
<dbReference type="GO" id="GO:0006406">
    <property type="term" value="P:mRNA export from nucleus"/>
    <property type="evidence" value="ECO:0007669"/>
    <property type="project" value="TreeGrafter"/>
</dbReference>
<dbReference type="GO" id="GO:0007165">
    <property type="term" value="P:signal transduction"/>
    <property type="evidence" value="ECO:0007669"/>
    <property type="project" value="InterPro"/>
</dbReference>
<protein>
    <recommendedName>
        <fullName evidence="2">Death domain-containing protein</fullName>
    </recommendedName>
</protein>
<dbReference type="OMA" id="LQREEMW"/>
<dbReference type="InterPro" id="IPR000488">
    <property type="entry name" value="Death_dom"/>
</dbReference>
<evidence type="ECO:0000259" key="2">
    <source>
        <dbReference type="PROSITE" id="PS50017"/>
    </source>
</evidence>
<evidence type="ECO:0000256" key="1">
    <source>
        <dbReference type="SAM" id="MobiDB-lite"/>
    </source>
</evidence>
<dbReference type="Proteomes" id="UP001142055">
    <property type="component" value="Chromosome 3"/>
</dbReference>
<dbReference type="InterPro" id="IPR011029">
    <property type="entry name" value="DEATH-like_dom_sf"/>
</dbReference>
<keyword evidence="4" id="KW-1185">Reference proteome</keyword>
<dbReference type="Pfam" id="PF11957">
    <property type="entry name" value="efThoc1"/>
    <property type="match status" value="1"/>
</dbReference>
<dbReference type="PANTHER" id="PTHR13265:SF0">
    <property type="entry name" value="HPR1"/>
    <property type="match status" value="1"/>
</dbReference>
<dbReference type="InterPro" id="IPR021861">
    <property type="entry name" value="THO_THOC1"/>
</dbReference>
<accession>A0A9Q0M627</accession>
<name>A0A9Q0M627_BLOTA</name>
<dbReference type="AlphaFoldDB" id="A0A9Q0M627"/>
<reference evidence="3" key="1">
    <citation type="submission" date="2022-12" db="EMBL/GenBank/DDBJ databases">
        <title>Genome assemblies of Blomia tropicalis.</title>
        <authorList>
            <person name="Cui Y."/>
        </authorList>
    </citation>
    <scope>NUCLEOTIDE SEQUENCE</scope>
    <source>
        <tissue evidence="3">Adult mites</tissue>
    </source>
</reference>
<dbReference type="PROSITE" id="PS50017">
    <property type="entry name" value="DEATH_DOMAIN"/>
    <property type="match status" value="1"/>
</dbReference>
<evidence type="ECO:0000313" key="4">
    <source>
        <dbReference type="Proteomes" id="UP001142055"/>
    </source>
</evidence>
<sequence>MFGQFQDQLQSLINVYVQDGDPTQVVELLETQEKKKKEGNDFKVLVESIFKKTLLNLSCEDEINFQQFEWLLQLSILFARDNSSFCSLPTIIMSELFDCRTIEECESLFSLIDNNVNVWKEEIFFKNVKNMLLRLCNDLLRRLSRNQNTVFCGRILIFLANFFPLFERSGLNITSEFNQDNSTSYALQADDELSDNIIDIENKEGEYNDSNNFTIDYNFYKKFWQLQEYFRNPIICYTKSNYKSFQLYCNEVLSVFSGYKIDPNSCCYFQSLGLDSDDDKERNIYFVKYLTNQKLLELQLSDSNFRRHILIQILIIFQYFTTNVKSRNDAYILNEDQNNWINETKKKVNQLIEETPPNGSEVRTVIEHLLLREEYWNRWKNEGCNELKEVVETEEQQQQNADYVRNSYHSVNLARVGEKLRAHNNSNRIIIGNHEMTRLWNFCPDNLEACRSQKRAFTPSIERYFESVLKRPAKERFEYCSEPNFSWRALRLLSQKSSYFFVPSNQVVKPVNDYLQGITERLAQEFNVVPNSIAEQEESKAETEDISDDELLKNVETNSVKSDDDMNTTTNTTPDTNDSNANESTLPDDILNETTLEHIAVKIADHWDELSPLFDFAEDELEFIKDNFNDPIARAKHLVTLWKEQNPARASLKNVQKIVQAVKPDINLF</sequence>
<evidence type="ECO:0000313" key="3">
    <source>
        <dbReference type="EMBL" id="KAJ6218132.1"/>
    </source>
</evidence>
<feature type="domain" description="Death" evidence="2">
    <location>
        <begin position="592"/>
        <end position="655"/>
    </location>
</feature>
<comment type="caution">
    <text evidence="3">The sequence shown here is derived from an EMBL/GenBank/DDBJ whole genome shotgun (WGS) entry which is preliminary data.</text>
</comment>